<dbReference type="NCBIfam" id="TIGR02556">
    <property type="entry name" value="cas_TM1802"/>
    <property type="match status" value="1"/>
</dbReference>
<gene>
    <name evidence="1" type="ORF">H0A61_00621</name>
</gene>
<dbReference type="Pfam" id="PF09484">
    <property type="entry name" value="Cas_TM1802"/>
    <property type="match status" value="1"/>
</dbReference>
<sequence length="679" mass="79244">MIEAIKTVGENMLMTAGSGSFLSSLVDTAERAKNIVILDFDIAKESEPKVETWGIDSEKLDRVKWVGNVKGNKPQDRLTTDNLQYLIQSIPNLEEQLPNSSTLKKKLQQIVKKYYCEIPDLRGSEKRYANLWNLEKMMMNDPDLIQKKKRDEIEKINELINHYGFCTPSFYKAYVKYVKKGEKEKQKENVKNLIALVAEIVRGWLDKHWGVPKKDNVLFTIKIDGQLLAEDAEYHEYLEKQMVDDAFEDVKGQCYICSRSGEDITKNFTRFRLLKFYINDKMGFASNLEDKGFFKNYAVCSECYKYLLVGERFVENQLKTKLGETDVYLIPQFYQDVEPKQLMVKEWAEQLKRNVEKLNKLEALEKFQEKISDDQYNQFGDDSYLLNFLFARRPPGSAEVKVQRFVQDVPPHRITELTEALKRIRNLFEEGKLDHFALDYSRMYYLLPIRKVKNEPQIGIYLDMLESLLKGNPVKLSYLTKLLMETARVHAFNKYEAYVQTKSTKDKRLAGDLEKFLIRAQFLVYYLKQLGLLKELQGGGSELIWENLISLEIKDYWEKVGLVDHQRALFLLGYLIGEIGKKQFDEGKSKPIMNKINFQGMTESKIKVLASEVLEKLYQYKIWKYKEGLYAAMKELLDKSLGKFTSLEDNVFWILSGYAFSTAQALKGKNEETPEEREE</sequence>
<dbReference type="NCBIfam" id="TIGR02591">
    <property type="entry name" value="cas_Csh1"/>
    <property type="match status" value="1"/>
</dbReference>
<organism evidence="1 2">
    <name type="scientific">Koleobacter methoxysyntrophicus</name>
    <dbReference type="NCBI Taxonomy" id="2751313"/>
    <lineage>
        <taxon>Bacteria</taxon>
        <taxon>Bacillati</taxon>
        <taxon>Bacillota</taxon>
        <taxon>Clostridia</taxon>
        <taxon>Koleobacterales</taxon>
        <taxon>Koleobacteraceae</taxon>
        <taxon>Koleobacter</taxon>
    </lineage>
</organism>
<dbReference type="Proteomes" id="UP000662904">
    <property type="component" value="Chromosome"/>
</dbReference>
<reference evidence="1" key="1">
    <citation type="submission" date="2020-07" db="EMBL/GenBank/DDBJ databases">
        <title>Koleobacter methoxysyntrophicus gen. nov., sp. nov., a novel anaerobic bacterium isolated from deep subsurface oil field and proposal of Koleobacterales ord. nov. in the phylum Firmicutes.</title>
        <authorList>
            <person name="Sakamoto S."/>
            <person name="Tamaki H."/>
        </authorList>
    </citation>
    <scope>NUCLEOTIDE SEQUENCE</scope>
    <source>
        <strain evidence="1">NRmbB1</strain>
    </source>
</reference>
<dbReference type="RefSeq" id="WP_206708520.1">
    <property type="nucleotide sequence ID" value="NZ_CP059066.1"/>
</dbReference>
<evidence type="ECO:0000313" key="2">
    <source>
        <dbReference type="Proteomes" id="UP000662904"/>
    </source>
</evidence>
<dbReference type="InterPro" id="IPR013389">
    <property type="entry name" value="CRISPR-assoc_prot_Cas8b"/>
</dbReference>
<dbReference type="AlphaFoldDB" id="A0A8A0RIM2"/>
<keyword evidence="2" id="KW-1185">Reference proteome</keyword>
<evidence type="ECO:0000313" key="1">
    <source>
        <dbReference type="EMBL" id="QSQ08301.1"/>
    </source>
</evidence>
<proteinExistence type="predicted"/>
<dbReference type="InterPro" id="IPR013420">
    <property type="entry name" value="CRISPR-assoc_prot_Cas8b/Csh1_C"/>
</dbReference>
<dbReference type="EMBL" id="CP059066">
    <property type="protein sequence ID" value="QSQ08301.1"/>
    <property type="molecule type" value="Genomic_DNA"/>
</dbReference>
<protein>
    <submittedName>
        <fullName evidence="1">Uncharacterized protein</fullName>
    </submittedName>
</protein>
<dbReference type="KEGG" id="kme:H0A61_00621"/>
<accession>A0A8A0RIM2</accession>
<name>A0A8A0RIM2_9FIRM</name>